<feature type="transmembrane region" description="Helical" evidence="1">
    <location>
        <begin position="38"/>
        <end position="55"/>
    </location>
</feature>
<proteinExistence type="predicted"/>
<comment type="caution">
    <text evidence="2">The sequence shown here is derived from an EMBL/GenBank/DDBJ whole genome shotgun (WGS) entry which is preliminary data.</text>
</comment>
<organism evidence="2 3">
    <name type="scientific">Candidatus Doudnabacteria bacterium RIFCSPHIGHO2_01_FULL_46_24</name>
    <dbReference type="NCBI Taxonomy" id="1817825"/>
    <lineage>
        <taxon>Bacteria</taxon>
        <taxon>Candidatus Doudnaibacteriota</taxon>
    </lineage>
</organism>
<evidence type="ECO:0000256" key="1">
    <source>
        <dbReference type="SAM" id="Phobius"/>
    </source>
</evidence>
<protein>
    <submittedName>
        <fullName evidence="2">Uncharacterized protein</fullName>
    </submittedName>
</protein>
<feature type="transmembrane region" description="Helical" evidence="1">
    <location>
        <begin position="7"/>
        <end position="32"/>
    </location>
</feature>
<feature type="transmembrane region" description="Helical" evidence="1">
    <location>
        <begin position="67"/>
        <end position="85"/>
    </location>
</feature>
<keyword evidence="1" id="KW-1133">Transmembrane helix</keyword>
<keyword evidence="1" id="KW-0812">Transmembrane</keyword>
<keyword evidence="1" id="KW-0472">Membrane</keyword>
<sequence length="93" mass="10902">MKNKNLIIVFFIFNIVLSWLMLSNVKVGNIYALDYKDILTWLILISALIPGYILVKASKIFPEKNVRWITISISSIVVVIIWFYFLRTFQGLF</sequence>
<dbReference type="Proteomes" id="UP000178892">
    <property type="component" value="Unassembled WGS sequence"/>
</dbReference>
<dbReference type="EMBL" id="MFEL01000006">
    <property type="protein sequence ID" value="OGE81695.1"/>
    <property type="molecule type" value="Genomic_DNA"/>
</dbReference>
<gene>
    <name evidence="2" type="ORF">A2720_02150</name>
</gene>
<reference evidence="2 3" key="1">
    <citation type="journal article" date="2016" name="Nat. Commun.">
        <title>Thousands of microbial genomes shed light on interconnected biogeochemical processes in an aquifer system.</title>
        <authorList>
            <person name="Anantharaman K."/>
            <person name="Brown C.T."/>
            <person name="Hug L.A."/>
            <person name="Sharon I."/>
            <person name="Castelle C.J."/>
            <person name="Probst A.J."/>
            <person name="Thomas B.C."/>
            <person name="Singh A."/>
            <person name="Wilkins M.J."/>
            <person name="Karaoz U."/>
            <person name="Brodie E.L."/>
            <person name="Williams K.H."/>
            <person name="Hubbard S.S."/>
            <person name="Banfield J.F."/>
        </authorList>
    </citation>
    <scope>NUCLEOTIDE SEQUENCE [LARGE SCALE GENOMIC DNA]</scope>
</reference>
<accession>A0A1F5NVJ8</accession>
<evidence type="ECO:0000313" key="2">
    <source>
        <dbReference type="EMBL" id="OGE81695.1"/>
    </source>
</evidence>
<dbReference type="AlphaFoldDB" id="A0A1F5NVJ8"/>
<evidence type="ECO:0000313" key="3">
    <source>
        <dbReference type="Proteomes" id="UP000178892"/>
    </source>
</evidence>
<dbReference type="STRING" id="1817825.A2720_02150"/>
<name>A0A1F5NVJ8_9BACT</name>